<dbReference type="OrthoDB" id="9789979at2"/>
<dbReference type="InterPro" id="IPR008912">
    <property type="entry name" value="Uncharacterised_CoxE"/>
</dbReference>
<dbReference type="InterPro" id="IPR036465">
    <property type="entry name" value="vWFA_dom_sf"/>
</dbReference>
<dbReference type="SMART" id="SM00327">
    <property type="entry name" value="VWA"/>
    <property type="match status" value="1"/>
</dbReference>
<dbReference type="SUPFAM" id="SSF53300">
    <property type="entry name" value="vWA-like"/>
    <property type="match status" value="1"/>
</dbReference>
<sequence length="403" mass="43759">MSANLQHSGEDEVLPPTDRLQRWRLVLGSEANASCGAVEGRVREIDQALAALYEADGRRGLGQGGQRGGRGDSAPSVARWLGDIRKYFPSQVVQVMQRDAMERLNLRQMLLQPEMLENAQPDVHLVANLVALSSVIPAGTKDTARAVVRKVVDELMKKLEEPMRSAVSGALNRSQRNRRPRHSEIDWNRTIRANLRHWQPEYRTVVPQTLVGYGRKARQPQREVILCIDQSGSMAASVVYSSIFGAVMASLPAVATKLVVFDTAVVDMTEQLQDPVDLLFGVQLGGGTDINGAVGYCQTLVREPRNTILILISDLYEGGVEDGLLRRANELVEAGVQFIALLALSDEGAPAYDRDLAAKLAALGVPSFACTPDAFPGLMAAAIKREDVATWAAGQGLKTSRAA</sequence>
<accession>A0A0D0LYW0</accession>
<protein>
    <submittedName>
        <fullName evidence="2">von Willebrand factor A</fullName>
    </submittedName>
</protein>
<reference evidence="2 3" key="1">
    <citation type="submission" date="2014-12" db="EMBL/GenBank/DDBJ databases">
        <title>16Stimator: statistical estimation of ribosomal gene copy numbers from draft genome assemblies.</title>
        <authorList>
            <person name="Perisin M.A."/>
            <person name="Vetter M."/>
            <person name="Gilbert J.A."/>
            <person name="Bergelson J."/>
        </authorList>
    </citation>
    <scope>NUCLEOTIDE SEQUENCE [LARGE SCALE GENOMIC DNA]</scope>
    <source>
        <strain evidence="2 3">MEDvA23</strain>
    </source>
</reference>
<dbReference type="Pfam" id="PF05762">
    <property type="entry name" value="VWA_CoxE"/>
    <property type="match status" value="1"/>
</dbReference>
<dbReference type="RefSeq" id="WP_042581362.1">
    <property type="nucleotide sequence ID" value="NZ_JXQQ01000069.1"/>
</dbReference>
<dbReference type="CDD" id="cd01462">
    <property type="entry name" value="VWA_YIEM_type"/>
    <property type="match status" value="1"/>
</dbReference>
<feature type="domain" description="VWFA" evidence="1">
    <location>
        <begin position="221"/>
        <end position="380"/>
    </location>
</feature>
<evidence type="ECO:0000259" key="1">
    <source>
        <dbReference type="SMART" id="SM00327"/>
    </source>
</evidence>
<dbReference type="InterPro" id="IPR050458">
    <property type="entry name" value="LolB"/>
</dbReference>
<dbReference type="InterPro" id="IPR002035">
    <property type="entry name" value="VWF_A"/>
</dbReference>
<dbReference type="PANTHER" id="PTHR30634:SF16">
    <property type="entry name" value="OUTER-MEMBRANE LIPOPROTEIN LOLB"/>
    <property type="match status" value="1"/>
</dbReference>
<name>A0A0D0LYW0_VARPD</name>
<gene>
    <name evidence="2" type="ORF">RT97_24055</name>
</gene>
<dbReference type="Proteomes" id="UP000032067">
    <property type="component" value="Unassembled WGS sequence"/>
</dbReference>
<evidence type="ECO:0000313" key="2">
    <source>
        <dbReference type="EMBL" id="KIQ25311.1"/>
    </source>
</evidence>
<evidence type="ECO:0000313" key="3">
    <source>
        <dbReference type="Proteomes" id="UP000032067"/>
    </source>
</evidence>
<comment type="caution">
    <text evidence="2">The sequence shown here is derived from an EMBL/GenBank/DDBJ whole genome shotgun (WGS) entry which is preliminary data.</text>
</comment>
<dbReference type="EMBL" id="JXQQ01000069">
    <property type="protein sequence ID" value="KIQ25311.1"/>
    <property type="molecule type" value="Genomic_DNA"/>
</dbReference>
<dbReference type="AlphaFoldDB" id="A0A0D0LYW0"/>
<proteinExistence type="predicted"/>
<dbReference type="Gene3D" id="3.40.50.410">
    <property type="entry name" value="von Willebrand factor, type A domain"/>
    <property type="match status" value="1"/>
</dbReference>
<organism evidence="2 3">
    <name type="scientific">Variovorax paradoxus</name>
    <dbReference type="NCBI Taxonomy" id="34073"/>
    <lineage>
        <taxon>Bacteria</taxon>
        <taxon>Pseudomonadati</taxon>
        <taxon>Pseudomonadota</taxon>
        <taxon>Betaproteobacteria</taxon>
        <taxon>Burkholderiales</taxon>
        <taxon>Comamonadaceae</taxon>
        <taxon>Variovorax</taxon>
    </lineage>
</organism>
<dbReference type="PANTHER" id="PTHR30634">
    <property type="entry name" value="OUTER MEMBRANE LOLAB LIPOPROTEIN INSERTION APPARATUS"/>
    <property type="match status" value="1"/>
</dbReference>